<dbReference type="AlphaFoldDB" id="A0A7J6UIW6"/>
<feature type="transmembrane region" description="Helical" evidence="1">
    <location>
        <begin position="149"/>
        <end position="171"/>
    </location>
</feature>
<evidence type="ECO:0000256" key="1">
    <source>
        <dbReference type="SAM" id="Phobius"/>
    </source>
</evidence>
<accession>A0A7J6UIW6</accession>
<evidence type="ECO:0000313" key="3">
    <source>
        <dbReference type="Proteomes" id="UP000553632"/>
    </source>
</evidence>
<feature type="transmembrane region" description="Helical" evidence="1">
    <location>
        <begin position="118"/>
        <end position="142"/>
    </location>
</feature>
<sequence>MGASQSSCFSLPRKHSSLSDAASTRCDSSLDDYSTTILSNEDEYLRARLRRSELCERIAGRVTMDDEQCLFHLIMTVFAEAARIYLLTFNICLITVAVYLALSFTITAAAHPVDFTTGFLSFGITTSITLIVFAIFGCIIGASDKSRAAILVAYSVFATLLFTVFLVVASWTSYHLPELRRSAEGDSQVTPTFERVRGDFYGLYDDGGCVGGGRPIGVSKFTDVVCKDLVTQDTMNDILNATQRSTMEEWKACVVKSGRSAAAEVIGVWGNRGVLPVLHEATMPRGGARTTQ</sequence>
<organism evidence="2 3">
    <name type="scientific">Perkinsus olseni</name>
    <name type="common">Perkinsus atlanticus</name>
    <dbReference type="NCBI Taxonomy" id="32597"/>
    <lineage>
        <taxon>Eukaryota</taxon>
        <taxon>Sar</taxon>
        <taxon>Alveolata</taxon>
        <taxon>Perkinsozoa</taxon>
        <taxon>Perkinsea</taxon>
        <taxon>Perkinsida</taxon>
        <taxon>Perkinsidae</taxon>
        <taxon>Perkinsus</taxon>
    </lineage>
</organism>
<protein>
    <submittedName>
        <fullName evidence="2">Uncharacterized protein</fullName>
    </submittedName>
</protein>
<comment type="caution">
    <text evidence="2">The sequence shown here is derived from an EMBL/GenBank/DDBJ whole genome shotgun (WGS) entry which is preliminary data.</text>
</comment>
<keyword evidence="1" id="KW-0472">Membrane</keyword>
<reference evidence="2 3" key="1">
    <citation type="submission" date="2020-04" db="EMBL/GenBank/DDBJ databases">
        <title>Perkinsus olseni comparative genomics.</title>
        <authorList>
            <person name="Bogema D.R."/>
        </authorList>
    </citation>
    <scope>NUCLEOTIDE SEQUENCE [LARGE SCALE GENOMIC DNA]</scope>
    <source>
        <strain evidence="2 3">ATCC PRA-207</strain>
    </source>
</reference>
<keyword evidence="1" id="KW-0812">Transmembrane</keyword>
<dbReference type="EMBL" id="JABANO010002956">
    <property type="protein sequence ID" value="KAF4757174.1"/>
    <property type="molecule type" value="Genomic_DNA"/>
</dbReference>
<feature type="transmembrane region" description="Helical" evidence="1">
    <location>
        <begin position="84"/>
        <end position="106"/>
    </location>
</feature>
<proteinExistence type="predicted"/>
<dbReference type="Proteomes" id="UP000553632">
    <property type="component" value="Unassembled WGS sequence"/>
</dbReference>
<gene>
    <name evidence="2" type="ORF">FOZ63_027233</name>
</gene>
<name>A0A7J6UIW6_PEROL</name>
<keyword evidence="3" id="KW-1185">Reference proteome</keyword>
<keyword evidence="1" id="KW-1133">Transmembrane helix</keyword>
<evidence type="ECO:0000313" key="2">
    <source>
        <dbReference type="EMBL" id="KAF4757174.1"/>
    </source>
</evidence>